<name>A0A7M2XIZ8_9NOCA</name>
<sequence>MRLRQVTVEYAPIAKYDGTIRSLQEISGILPRGRYIEVTSEGVCIKSLSDTMSAPVTEDEWVAVIHNAVLVTPYLDEFEGWELVES</sequence>
<gene>
    <name evidence="1" type="ORF">INP59_17035</name>
</gene>
<proteinExistence type="predicted"/>
<keyword evidence="2" id="KW-1185">Reference proteome</keyword>
<protein>
    <submittedName>
        <fullName evidence="1">Uncharacterized protein</fullName>
    </submittedName>
</protein>
<evidence type="ECO:0000313" key="1">
    <source>
        <dbReference type="EMBL" id="QOV97627.1"/>
    </source>
</evidence>
<dbReference type="Proteomes" id="UP000593818">
    <property type="component" value="Chromosome"/>
</dbReference>
<accession>A0A7M2XIZ8</accession>
<evidence type="ECO:0000313" key="2">
    <source>
        <dbReference type="Proteomes" id="UP000593818"/>
    </source>
</evidence>
<dbReference type="AlphaFoldDB" id="A0A7M2XIZ8"/>
<organism evidence="1 2">
    <name type="scientific">Rhodococcus pyridinivorans</name>
    <dbReference type="NCBI Taxonomy" id="103816"/>
    <lineage>
        <taxon>Bacteria</taxon>
        <taxon>Bacillati</taxon>
        <taxon>Actinomycetota</taxon>
        <taxon>Actinomycetes</taxon>
        <taxon>Mycobacteriales</taxon>
        <taxon>Nocardiaceae</taxon>
        <taxon>Rhodococcus</taxon>
    </lineage>
</organism>
<dbReference type="EMBL" id="CP063450">
    <property type="protein sequence ID" value="QOV97627.1"/>
    <property type="molecule type" value="Genomic_DNA"/>
</dbReference>
<reference evidence="1 2" key="1">
    <citation type="submission" date="2020-10" db="EMBL/GenBank/DDBJ databases">
        <title>Whole genome sequence of oil-degrading bacteria Rhodococcus pyridinivorans strain 5Ap.</title>
        <authorList>
            <person name="Akhremchuk A.E."/>
            <person name="Valentovich L.N."/>
            <person name="Charniauskaya M.I."/>
            <person name="Bukliarevich H.A."/>
            <person name="Titok M.A."/>
        </authorList>
    </citation>
    <scope>NUCLEOTIDE SEQUENCE [LARGE SCALE GENOMIC DNA]</scope>
    <source>
        <strain evidence="1 2">5Ap</strain>
    </source>
</reference>
<dbReference type="RefSeq" id="WP_193902409.1">
    <property type="nucleotide sequence ID" value="NZ_CP063450.1"/>
</dbReference>